<dbReference type="EMBL" id="BGZK01000425">
    <property type="protein sequence ID" value="GBP42879.1"/>
    <property type="molecule type" value="Genomic_DNA"/>
</dbReference>
<keyword evidence="3" id="KW-1185">Reference proteome</keyword>
<gene>
    <name evidence="2" type="ORF">EVAR_27232_1</name>
</gene>
<dbReference type="AlphaFoldDB" id="A0A4C1VXC1"/>
<sequence>MSLAYSDGARWSSARLQFVLSGLKELNRVNFRISSFTIFFEAVSITSGNPSSIASPIVGFRSSEIIRDSFIRNLDRRLKDEEGDPRFGSQWSQILSVAIRCANAVNIKGFLGPDVISPQWFYVTGANGGQRPGTLARVVTKTMADCESNERVVFPDEVEQTESEEKTTEETKAEEAEVEEEPVEVQKVSVTTRNMIQAPGNCPSGQQMDSNGVCREVF</sequence>
<name>A0A4C1VXC1_EUMVA</name>
<feature type="region of interest" description="Disordered" evidence="1">
    <location>
        <begin position="156"/>
        <end position="185"/>
    </location>
</feature>
<comment type="caution">
    <text evidence="2">The sequence shown here is derived from an EMBL/GenBank/DDBJ whole genome shotgun (WGS) entry which is preliminary data.</text>
</comment>
<protein>
    <submittedName>
        <fullName evidence="2">Uncharacterized protein</fullName>
    </submittedName>
</protein>
<evidence type="ECO:0000313" key="2">
    <source>
        <dbReference type="EMBL" id="GBP42879.1"/>
    </source>
</evidence>
<evidence type="ECO:0000313" key="3">
    <source>
        <dbReference type="Proteomes" id="UP000299102"/>
    </source>
</evidence>
<dbReference type="Proteomes" id="UP000299102">
    <property type="component" value="Unassembled WGS sequence"/>
</dbReference>
<accession>A0A4C1VXC1</accession>
<feature type="compositionally biased region" description="Basic and acidic residues" evidence="1">
    <location>
        <begin position="163"/>
        <end position="175"/>
    </location>
</feature>
<dbReference type="OrthoDB" id="7412216at2759"/>
<reference evidence="2 3" key="1">
    <citation type="journal article" date="2019" name="Commun. Biol.">
        <title>The bagworm genome reveals a unique fibroin gene that provides high tensile strength.</title>
        <authorList>
            <person name="Kono N."/>
            <person name="Nakamura H."/>
            <person name="Ohtoshi R."/>
            <person name="Tomita M."/>
            <person name="Numata K."/>
            <person name="Arakawa K."/>
        </authorList>
    </citation>
    <scope>NUCLEOTIDE SEQUENCE [LARGE SCALE GENOMIC DNA]</scope>
</reference>
<evidence type="ECO:0000256" key="1">
    <source>
        <dbReference type="SAM" id="MobiDB-lite"/>
    </source>
</evidence>
<organism evidence="2 3">
    <name type="scientific">Eumeta variegata</name>
    <name type="common">Bagworm moth</name>
    <name type="synonym">Eumeta japonica</name>
    <dbReference type="NCBI Taxonomy" id="151549"/>
    <lineage>
        <taxon>Eukaryota</taxon>
        <taxon>Metazoa</taxon>
        <taxon>Ecdysozoa</taxon>
        <taxon>Arthropoda</taxon>
        <taxon>Hexapoda</taxon>
        <taxon>Insecta</taxon>
        <taxon>Pterygota</taxon>
        <taxon>Neoptera</taxon>
        <taxon>Endopterygota</taxon>
        <taxon>Lepidoptera</taxon>
        <taxon>Glossata</taxon>
        <taxon>Ditrysia</taxon>
        <taxon>Tineoidea</taxon>
        <taxon>Psychidae</taxon>
        <taxon>Oiketicinae</taxon>
        <taxon>Eumeta</taxon>
    </lineage>
</organism>
<proteinExistence type="predicted"/>